<dbReference type="AlphaFoldDB" id="A0AA44XWE4"/>
<dbReference type="Pfam" id="PF13692">
    <property type="entry name" value="Glyco_trans_1_4"/>
    <property type="match status" value="1"/>
</dbReference>
<dbReference type="SUPFAM" id="SSF53756">
    <property type="entry name" value="UDP-Glycosyltransferase/glycogen phosphorylase"/>
    <property type="match status" value="1"/>
</dbReference>
<accession>A0AA44XWE4</accession>
<dbReference type="EMBL" id="PVHK01000253">
    <property type="protein sequence ID" value="PRH38200.1"/>
    <property type="molecule type" value="Genomic_DNA"/>
</dbReference>
<evidence type="ECO:0008006" key="3">
    <source>
        <dbReference type="Google" id="ProtNLM"/>
    </source>
</evidence>
<dbReference type="Proteomes" id="UP000237632">
    <property type="component" value="Unassembled WGS sequence"/>
</dbReference>
<dbReference type="Gene3D" id="3.40.50.2000">
    <property type="entry name" value="Glycogen Phosphorylase B"/>
    <property type="match status" value="1"/>
</dbReference>
<name>A0AA44XWE4_BURVI</name>
<evidence type="ECO:0000313" key="1">
    <source>
        <dbReference type="EMBL" id="PRH38200.1"/>
    </source>
</evidence>
<dbReference type="PANTHER" id="PTHR46656">
    <property type="entry name" value="PUTATIVE-RELATED"/>
    <property type="match status" value="1"/>
</dbReference>
<organism evidence="1 2">
    <name type="scientific">Burkholderia vietnamiensis</name>
    <dbReference type="NCBI Taxonomy" id="60552"/>
    <lineage>
        <taxon>Bacteria</taxon>
        <taxon>Pseudomonadati</taxon>
        <taxon>Pseudomonadota</taxon>
        <taxon>Betaproteobacteria</taxon>
        <taxon>Burkholderiales</taxon>
        <taxon>Burkholderiaceae</taxon>
        <taxon>Burkholderia</taxon>
        <taxon>Burkholderia cepacia complex</taxon>
    </lineage>
</organism>
<evidence type="ECO:0000313" key="2">
    <source>
        <dbReference type="Proteomes" id="UP000237632"/>
    </source>
</evidence>
<sequence length="852" mass="96155">MKIVENSLRSSHMQKELAVRLLTPSDKAIDASGARLPDALVGLWASLGYGYQKLYPLTDTESVRDFVFWWLHYGQHEHPGFRKEINHYLARSLFAHSNNGGEPGSPLLELIYGKRDDLKILYPASDDNHVSALLEWWHTFGFREYKLPYFGLSQDAVRSLQESDCYGDFGYGEQFTRATRHLYQHIGNWRLNYDLLDHAGAIALLKHIALEVVTSSDELRVVFNATAIDGLAELTEDFSNFESARFKQYCFDLIHWGTTAPAIDLNAWWFSDGQVRCGNFIAALQDEPAGVKGFLDRRLARNGATVTTLLPDHHDAEHGNRNIGLDAEAFGQWQRSIATPDAFGAFGYGEQFTCLTRELYEHVPAWRGLFDIQTLAGAAALIRHVVLDLQNDEDDLQLVYTRAALDGLSELTAGFSDFSTPGFRQYCFDLWHWGQQEADVTPDDWWQHSGRKTFRRFVRALESLAAARTRRGTHLRAILAAETPRVSIVGYPHGAFGIGEDARLVGKAVQQAGIKTDTYMSARKIISASPEFECYPPITQFQGSDVTIFCMPAFDTLALLHDFGPSPFQTGYRIGLWQWELQEFPSEALSALALVDEIWTISHHAAESFRRKTTKPIHVIPLPVHSDIIAPVELSSYGIPEDAFVFAFAFDGASFIARKNPLAIIEAFQRAFPLDDHSVRLIVKAMNTQNESIWRECQYRADTDSRIVIIDKVLPRAEANGLLQACDCIVSLHRAEGFGRVIAEALYLGKPVVTSRYSGTLDFTSDETAYLVDGCLVDIKPDDYPFWRGNKWFQPDIQLAATQMKKVRENQHDRETRTAAGMQKIRADYSLEACARFVRARLENIMTQGDRN</sequence>
<reference evidence="1 2" key="1">
    <citation type="submission" date="2018-03" db="EMBL/GenBank/DDBJ databases">
        <authorList>
            <person name="Nguyen K."/>
            <person name="Fouts D."/>
            <person name="Sutton G."/>
        </authorList>
    </citation>
    <scope>NUCLEOTIDE SEQUENCE [LARGE SCALE GENOMIC DNA]</scope>
    <source>
        <strain evidence="1 2">AU3578</strain>
    </source>
</reference>
<proteinExistence type="predicted"/>
<dbReference type="CDD" id="cd03801">
    <property type="entry name" value="GT4_PimA-like"/>
    <property type="match status" value="1"/>
</dbReference>
<gene>
    <name evidence="1" type="ORF">C6T65_33360</name>
</gene>
<comment type="caution">
    <text evidence="1">The sequence shown here is derived from an EMBL/GenBank/DDBJ whole genome shotgun (WGS) entry which is preliminary data.</text>
</comment>
<protein>
    <recommendedName>
        <fullName evidence="3">Glycosyl transferase family 1 domain-containing protein</fullName>
    </recommendedName>
</protein>
<dbReference type="PANTHER" id="PTHR46656:SF3">
    <property type="entry name" value="PUTATIVE-RELATED"/>
    <property type="match status" value="1"/>
</dbReference>